<keyword evidence="2" id="KW-1185">Reference proteome</keyword>
<proteinExistence type="predicted"/>
<name>A0A4R3NTN2_9HYPH</name>
<gene>
    <name evidence="1" type="ORF">EDC90_10091</name>
</gene>
<protein>
    <submittedName>
        <fullName evidence="1">Uncharacterized protein</fullName>
    </submittedName>
</protein>
<evidence type="ECO:0000313" key="2">
    <source>
        <dbReference type="Proteomes" id="UP000295097"/>
    </source>
</evidence>
<comment type="caution">
    <text evidence="1">The sequence shown here is derived from an EMBL/GenBank/DDBJ whole genome shotgun (WGS) entry which is preliminary data.</text>
</comment>
<dbReference type="Proteomes" id="UP000295097">
    <property type="component" value="Unassembled WGS sequence"/>
</dbReference>
<evidence type="ECO:0000313" key="1">
    <source>
        <dbReference type="EMBL" id="TCT40279.1"/>
    </source>
</evidence>
<accession>A0A4R3NTN2</accession>
<feature type="non-terminal residue" evidence="1">
    <location>
        <position position="41"/>
    </location>
</feature>
<organism evidence="1 2">
    <name type="scientific">Martelella mediterranea</name>
    <dbReference type="NCBI Taxonomy" id="293089"/>
    <lineage>
        <taxon>Bacteria</taxon>
        <taxon>Pseudomonadati</taxon>
        <taxon>Pseudomonadota</taxon>
        <taxon>Alphaproteobacteria</taxon>
        <taxon>Hyphomicrobiales</taxon>
        <taxon>Aurantimonadaceae</taxon>
        <taxon>Martelella</taxon>
    </lineage>
</organism>
<dbReference type="EMBL" id="SMAR01000009">
    <property type="protein sequence ID" value="TCT40279.1"/>
    <property type="molecule type" value="Genomic_DNA"/>
</dbReference>
<dbReference type="AlphaFoldDB" id="A0A4R3NTN2"/>
<reference evidence="1 2" key="1">
    <citation type="submission" date="2019-03" db="EMBL/GenBank/DDBJ databases">
        <title>Freshwater and sediment microbial communities from various areas in North America, analyzing microbe dynamics in response to fracking.</title>
        <authorList>
            <person name="Lamendella R."/>
        </authorList>
    </citation>
    <scope>NUCLEOTIDE SEQUENCE [LARGE SCALE GENOMIC DNA]</scope>
    <source>
        <strain evidence="1 2">175.2</strain>
    </source>
</reference>
<sequence length="41" mass="5060">MRFRFVEEQRDLVPIAQDFFRFHAEVCNRFARRDARILSDT</sequence>